<reference evidence="2 3" key="1">
    <citation type="submission" date="2018-05" db="EMBL/GenBank/DDBJ databases">
        <title>Genomic Encyclopedia of Archaeal and Bacterial Type Strains, Phase II (KMG-II): from individual species to whole genera.</title>
        <authorList>
            <person name="Goeker M."/>
        </authorList>
    </citation>
    <scope>NUCLEOTIDE SEQUENCE [LARGE SCALE GENOMIC DNA]</scope>
    <source>
        <strain evidence="2 3">DSM 45184</strain>
    </source>
</reference>
<keyword evidence="3" id="KW-1185">Reference proteome</keyword>
<dbReference type="Proteomes" id="UP000245697">
    <property type="component" value="Unassembled WGS sequence"/>
</dbReference>
<organism evidence="2 3">
    <name type="scientific">Actinoplanes xinjiangensis</name>
    <dbReference type="NCBI Taxonomy" id="512350"/>
    <lineage>
        <taxon>Bacteria</taxon>
        <taxon>Bacillati</taxon>
        <taxon>Actinomycetota</taxon>
        <taxon>Actinomycetes</taxon>
        <taxon>Micromonosporales</taxon>
        <taxon>Micromonosporaceae</taxon>
        <taxon>Actinoplanes</taxon>
    </lineage>
</organism>
<dbReference type="EMBL" id="QGGR01000069">
    <property type="protein sequence ID" value="PWK25261.1"/>
    <property type="molecule type" value="Genomic_DNA"/>
</dbReference>
<accession>A0A316E4D7</accession>
<proteinExistence type="predicted"/>
<comment type="caution">
    <text evidence="2">The sequence shown here is derived from an EMBL/GenBank/DDBJ whole genome shotgun (WGS) entry which is preliminary data.</text>
</comment>
<evidence type="ECO:0000313" key="3">
    <source>
        <dbReference type="Proteomes" id="UP000245697"/>
    </source>
</evidence>
<sequence length="61" mass="6644">MPHRPTDHLDDTPGLAMLEDNLTARQEADGIMIAEIGARKRISRSPCPPGNARLRMHGPAS</sequence>
<dbReference type="AlphaFoldDB" id="A0A316E4D7"/>
<evidence type="ECO:0000256" key="1">
    <source>
        <dbReference type="SAM" id="MobiDB-lite"/>
    </source>
</evidence>
<feature type="region of interest" description="Disordered" evidence="1">
    <location>
        <begin position="42"/>
        <end position="61"/>
    </location>
</feature>
<name>A0A316E4D7_9ACTN</name>
<protein>
    <submittedName>
        <fullName evidence="2">Uncharacterized protein</fullName>
    </submittedName>
</protein>
<gene>
    <name evidence="2" type="ORF">BC793_1696</name>
</gene>
<evidence type="ECO:0000313" key="2">
    <source>
        <dbReference type="EMBL" id="PWK25261.1"/>
    </source>
</evidence>